<protein>
    <submittedName>
        <fullName evidence="1">Uncharacterized protein</fullName>
    </submittedName>
</protein>
<sequence length="179" mass="19502">MDTSSPAVPTETAADPPSRRLAGTACCLRCSKQIVVRRSFLQSAPAHWTLYPLFPVEKQVCLPVPKSFKSQAAELQIPAGAVKDEITPQGHLETAAKKYVAEVESYMRKKGASEREKRSSTGGALAGDAAETHRLLNRISLQLEQLVEVVCVAVSTSIDTLQFGPVREWRRNVNIMGGL</sequence>
<accession>A0A2B7X8V4</accession>
<dbReference type="EMBL" id="PDNB01000104">
    <property type="protein sequence ID" value="PGH08104.1"/>
    <property type="molecule type" value="Genomic_DNA"/>
</dbReference>
<dbReference type="OrthoDB" id="5451908at2759"/>
<keyword evidence="2" id="KW-1185">Reference proteome</keyword>
<reference evidence="1 2" key="1">
    <citation type="submission" date="2017-10" db="EMBL/GenBank/DDBJ databases">
        <title>Comparative genomics in systemic dimorphic fungi from Ajellomycetaceae.</title>
        <authorList>
            <person name="Munoz J.F."/>
            <person name="Mcewen J.G."/>
            <person name="Clay O.K."/>
            <person name="Cuomo C.A."/>
        </authorList>
    </citation>
    <scope>NUCLEOTIDE SEQUENCE [LARGE SCALE GENOMIC DNA]</scope>
    <source>
        <strain evidence="1 2">UAMH5409</strain>
    </source>
</reference>
<evidence type="ECO:0000313" key="1">
    <source>
        <dbReference type="EMBL" id="PGH08104.1"/>
    </source>
</evidence>
<dbReference type="AlphaFoldDB" id="A0A2B7X8V4"/>
<comment type="caution">
    <text evidence="1">The sequence shown here is derived from an EMBL/GenBank/DDBJ whole genome shotgun (WGS) entry which is preliminary data.</text>
</comment>
<proteinExistence type="predicted"/>
<name>A0A2B7X8V4_9EURO</name>
<dbReference type="Proteomes" id="UP000223968">
    <property type="component" value="Unassembled WGS sequence"/>
</dbReference>
<organism evidence="1 2">
    <name type="scientific">Helicocarpus griseus UAMH5409</name>
    <dbReference type="NCBI Taxonomy" id="1447875"/>
    <lineage>
        <taxon>Eukaryota</taxon>
        <taxon>Fungi</taxon>
        <taxon>Dikarya</taxon>
        <taxon>Ascomycota</taxon>
        <taxon>Pezizomycotina</taxon>
        <taxon>Eurotiomycetes</taxon>
        <taxon>Eurotiomycetidae</taxon>
        <taxon>Onygenales</taxon>
        <taxon>Ajellomycetaceae</taxon>
        <taxon>Helicocarpus</taxon>
    </lineage>
</organism>
<gene>
    <name evidence="1" type="ORF">AJ79_06104</name>
</gene>
<evidence type="ECO:0000313" key="2">
    <source>
        <dbReference type="Proteomes" id="UP000223968"/>
    </source>
</evidence>